<dbReference type="HAMAP" id="MF_01463_B">
    <property type="entry name" value="SecD_B"/>
    <property type="match status" value="1"/>
</dbReference>
<dbReference type="InterPro" id="IPR001036">
    <property type="entry name" value="Acrflvin-R"/>
</dbReference>
<dbReference type="Pfam" id="PF21760">
    <property type="entry name" value="SecD_1st"/>
    <property type="match status" value="1"/>
</dbReference>
<evidence type="ECO:0000256" key="6">
    <source>
        <dbReference type="ARBA" id="ARBA00022989"/>
    </source>
</evidence>
<feature type="transmembrane region" description="Helical" evidence="9">
    <location>
        <begin position="345"/>
        <end position="366"/>
    </location>
</feature>
<dbReference type="InterPro" id="IPR022646">
    <property type="entry name" value="SecD/SecF_CS"/>
</dbReference>
<keyword evidence="5 9" id="KW-0653">Protein transport</keyword>
<gene>
    <name evidence="9 13" type="primary">secD</name>
    <name evidence="13" type="ORF">F4X14_01635</name>
</gene>
<evidence type="ECO:0000256" key="3">
    <source>
        <dbReference type="ARBA" id="ARBA00022475"/>
    </source>
</evidence>
<evidence type="ECO:0000259" key="12">
    <source>
        <dbReference type="Pfam" id="PF22599"/>
    </source>
</evidence>
<keyword evidence="8 9" id="KW-0472">Membrane</keyword>
<dbReference type="Gene3D" id="3.30.70.3400">
    <property type="match status" value="1"/>
</dbReference>
<dbReference type="InterPro" id="IPR054384">
    <property type="entry name" value="SecDF_P1_head"/>
</dbReference>
<keyword evidence="4 9" id="KW-0812">Transmembrane</keyword>
<keyword evidence="2 9" id="KW-0813">Transport</keyword>
<keyword evidence="6 9" id="KW-1133">Transmembrane helix</keyword>
<evidence type="ECO:0000256" key="8">
    <source>
        <dbReference type="ARBA" id="ARBA00023136"/>
    </source>
</evidence>
<dbReference type="SUPFAM" id="SSF82866">
    <property type="entry name" value="Multidrug efflux transporter AcrB transmembrane domain"/>
    <property type="match status" value="1"/>
</dbReference>
<comment type="subunit">
    <text evidence="9">Forms a complex with SecF. Part of the essential Sec protein translocation apparatus which comprises SecA, SecYEG and auxiliary proteins SecDF. Other proteins may also be involved.</text>
</comment>
<proteinExistence type="inferred from homology"/>
<dbReference type="Gene3D" id="1.20.1640.10">
    <property type="entry name" value="Multidrug efflux transporter AcrB transmembrane domain"/>
    <property type="match status" value="1"/>
</dbReference>
<dbReference type="InterPro" id="IPR055344">
    <property type="entry name" value="SecD_SecF_C_bact"/>
</dbReference>
<comment type="caution">
    <text evidence="13">The sequence shown here is derived from an EMBL/GenBank/DDBJ whole genome shotgun (WGS) entry which is preliminary data.</text>
</comment>
<dbReference type="GO" id="GO:0043952">
    <property type="term" value="P:protein transport by the Sec complex"/>
    <property type="evidence" value="ECO:0007669"/>
    <property type="project" value="UniProtKB-UniRule"/>
</dbReference>
<comment type="caution">
    <text evidence="9">Lacks conserved residue(s) required for the propagation of feature annotation.</text>
</comment>
<dbReference type="PANTHER" id="PTHR30081">
    <property type="entry name" value="PROTEIN-EXPORT MEMBRANE PROTEIN SEC"/>
    <property type="match status" value="1"/>
</dbReference>
<reference evidence="13" key="1">
    <citation type="submission" date="2019-09" db="EMBL/GenBank/DDBJ databases">
        <title>Characterisation of the sponge microbiome using genome-centric metagenomics.</title>
        <authorList>
            <person name="Engelberts J.P."/>
            <person name="Robbins S.J."/>
            <person name="De Goeij J.M."/>
            <person name="Aranda M."/>
            <person name="Bell S.C."/>
            <person name="Webster N.S."/>
        </authorList>
    </citation>
    <scope>NUCLEOTIDE SEQUENCE</scope>
    <source>
        <strain evidence="13">SB0661_bin_32</strain>
    </source>
</reference>
<dbReference type="NCBIfam" id="TIGR01129">
    <property type="entry name" value="secD"/>
    <property type="match status" value="1"/>
</dbReference>
<evidence type="ECO:0000256" key="9">
    <source>
        <dbReference type="HAMAP-Rule" id="MF_01463"/>
    </source>
</evidence>
<evidence type="ECO:0000256" key="4">
    <source>
        <dbReference type="ARBA" id="ARBA00022692"/>
    </source>
</evidence>
<dbReference type="PRINTS" id="PR00702">
    <property type="entry name" value="ACRIFLAVINRP"/>
</dbReference>
<protein>
    <recommendedName>
        <fullName evidence="9">Protein translocase subunit SecD</fullName>
    </recommendedName>
</protein>
<comment type="subcellular location">
    <subcellularLocation>
        <location evidence="1 9">Cell membrane</location>
        <topology evidence="1 9">Multi-pass membrane protein</topology>
    </subcellularLocation>
</comment>
<name>A0A6B1D2P5_9CHLR</name>
<dbReference type="FunFam" id="1.20.1640.10:FF:000004">
    <property type="entry name" value="Protein translocase subunit SecD"/>
    <property type="match status" value="1"/>
</dbReference>
<evidence type="ECO:0000256" key="7">
    <source>
        <dbReference type="ARBA" id="ARBA00023010"/>
    </source>
</evidence>
<dbReference type="GO" id="GO:0015450">
    <property type="term" value="F:protein-transporting ATPase activity"/>
    <property type="evidence" value="ECO:0007669"/>
    <property type="project" value="InterPro"/>
</dbReference>
<keyword evidence="7 9" id="KW-0811">Translocation</keyword>
<dbReference type="InterPro" id="IPR048631">
    <property type="entry name" value="SecD_1st"/>
</dbReference>
<dbReference type="AlphaFoldDB" id="A0A6B1D2P5"/>
<feature type="transmembrane region" description="Helical" evidence="9">
    <location>
        <begin position="319"/>
        <end position="339"/>
    </location>
</feature>
<sequence length="466" mass="50488">MRNQLTYVLLILCLFAGSMFVALPIDHPVWLEEGLAPGPDTQRDIRELTLGLDLKGGTQVLLEAEITEDQPLPEDALNSAKIIVEQRVNGLGLAEPTVQLQGETRMIVELPGVKNPDQAIETIRSTGQLEFVDLGGLPVRPDDFINTTNRPNAVAALQEAIDAGEAAPQSIPFPEDLFETIMTGDILQAVVATQDEYSFWQIQFDLKSESSGDFFTYTRDNIGEVLAIVLDGRVLSTPVINAAINDNGVITGNFSQDEAESLAIQMRYGALPIPLEVVDVRTIGASLGQDSIDRSLQAGIVGGALVLIFMVLLYRLPGFLATVALAIYVTLNLAMYKLLPVTLTLPGIAGFILSIGMAVDANILIFERMKEELRSGRSLRLAVETGFSRAWPAIRDGNLSTLISCAVLYWFGNNFGASVVKGFAITLSVGVLLSMFTAVFVTRTFMRSFLSGQGEKLLSSRGLLGY</sequence>
<dbReference type="NCBIfam" id="TIGR00916">
    <property type="entry name" value="2A0604s01"/>
    <property type="match status" value="1"/>
</dbReference>
<dbReference type="PANTHER" id="PTHR30081:SF1">
    <property type="entry name" value="PROTEIN TRANSLOCASE SUBUNIT SECD"/>
    <property type="match status" value="1"/>
</dbReference>
<dbReference type="GO" id="GO:0005886">
    <property type="term" value="C:plasma membrane"/>
    <property type="evidence" value="ECO:0007669"/>
    <property type="project" value="UniProtKB-SubCell"/>
</dbReference>
<comment type="function">
    <text evidence="9">Part of the Sec protein translocase complex. Interacts with the SecYEG preprotein conducting channel. SecDF uses the proton motive force (PMF) to complete protein translocation after the ATP-dependent function of SecA.</text>
</comment>
<dbReference type="Gene3D" id="3.30.1360.200">
    <property type="match status" value="1"/>
</dbReference>
<evidence type="ECO:0000256" key="1">
    <source>
        <dbReference type="ARBA" id="ARBA00004651"/>
    </source>
</evidence>
<evidence type="ECO:0000256" key="2">
    <source>
        <dbReference type="ARBA" id="ARBA00022448"/>
    </source>
</evidence>
<comment type="similarity">
    <text evidence="9">Belongs to the SecD/SecF family. SecD subfamily.</text>
</comment>
<feature type="domain" description="Protein export membrane protein SecD/SecF C-terminal" evidence="10">
    <location>
        <begin position="276"/>
        <end position="447"/>
    </location>
</feature>
<evidence type="ECO:0000259" key="10">
    <source>
        <dbReference type="Pfam" id="PF02355"/>
    </source>
</evidence>
<feature type="domain" description="SecDF P1 head subdomain" evidence="12">
    <location>
        <begin position="180"/>
        <end position="273"/>
    </location>
</feature>
<dbReference type="Pfam" id="PF22599">
    <property type="entry name" value="SecDF_P1_head"/>
    <property type="match status" value="1"/>
</dbReference>
<keyword evidence="3 9" id="KW-1003">Cell membrane</keyword>
<feature type="domain" description="Protein translocase subunit SecDF P1" evidence="11">
    <location>
        <begin position="78"/>
        <end position="133"/>
    </location>
</feature>
<dbReference type="InterPro" id="IPR048634">
    <property type="entry name" value="SecD_SecF_C"/>
</dbReference>
<dbReference type="InterPro" id="IPR022813">
    <property type="entry name" value="SecD/SecF_arch_bac"/>
</dbReference>
<dbReference type="EMBL" id="VXMH01000011">
    <property type="protein sequence ID" value="MYC93647.1"/>
    <property type="molecule type" value="Genomic_DNA"/>
</dbReference>
<organism evidence="13">
    <name type="scientific">Caldilineaceae bacterium SB0661_bin_32</name>
    <dbReference type="NCBI Taxonomy" id="2605255"/>
    <lineage>
        <taxon>Bacteria</taxon>
        <taxon>Bacillati</taxon>
        <taxon>Chloroflexota</taxon>
        <taxon>Caldilineae</taxon>
        <taxon>Caldilineales</taxon>
        <taxon>Caldilineaceae</taxon>
    </lineage>
</organism>
<evidence type="ECO:0000259" key="11">
    <source>
        <dbReference type="Pfam" id="PF21760"/>
    </source>
</evidence>
<dbReference type="Pfam" id="PF07549">
    <property type="entry name" value="Sec_GG"/>
    <property type="match status" value="1"/>
</dbReference>
<dbReference type="GO" id="GO:0006605">
    <property type="term" value="P:protein targeting"/>
    <property type="evidence" value="ECO:0007669"/>
    <property type="project" value="UniProtKB-UniRule"/>
</dbReference>
<dbReference type="InterPro" id="IPR005791">
    <property type="entry name" value="SecD"/>
</dbReference>
<accession>A0A6B1D2P5</accession>
<evidence type="ECO:0000313" key="13">
    <source>
        <dbReference type="EMBL" id="MYC93647.1"/>
    </source>
</evidence>
<dbReference type="GO" id="GO:0065002">
    <property type="term" value="P:intracellular protein transmembrane transport"/>
    <property type="evidence" value="ECO:0007669"/>
    <property type="project" value="UniProtKB-UniRule"/>
</dbReference>
<evidence type="ECO:0000256" key="5">
    <source>
        <dbReference type="ARBA" id="ARBA00022927"/>
    </source>
</evidence>
<dbReference type="Pfam" id="PF02355">
    <property type="entry name" value="SecD_SecF_C"/>
    <property type="match status" value="1"/>
</dbReference>
<feature type="transmembrane region" description="Helical" evidence="9">
    <location>
        <begin position="423"/>
        <end position="441"/>
    </location>
</feature>